<evidence type="ECO:0000256" key="4">
    <source>
        <dbReference type="ARBA" id="ARBA00022581"/>
    </source>
</evidence>
<dbReference type="GO" id="GO:0003677">
    <property type="term" value="F:DNA binding"/>
    <property type="evidence" value="ECO:0007669"/>
    <property type="project" value="UniProtKB-UniRule"/>
</dbReference>
<keyword evidence="14 16" id="KW-0899">Viral immunoevasion</keyword>
<dbReference type="Pfam" id="PF00518">
    <property type="entry name" value="E6"/>
    <property type="match status" value="1"/>
</dbReference>
<dbReference type="GO" id="GO:0042025">
    <property type="term" value="C:host cell nucleus"/>
    <property type="evidence" value="ECO:0007669"/>
    <property type="project" value="UniProtKB-SubCell"/>
</dbReference>
<dbReference type="GO" id="GO:0006355">
    <property type="term" value="P:regulation of DNA-templated transcription"/>
    <property type="evidence" value="ECO:0007669"/>
    <property type="project" value="UniProtKB-UniRule"/>
</dbReference>
<keyword evidence="10 16" id="KW-0238">DNA-binding</keyword>
<dbReference type="GO" id="GO:0039648">
    <property type="term" value="P:symbiont-mediated perturbation of host ubiquitin-like protein modification"/>
    <property type="evidence" value="ECO:0007669"/>
    <property type="project" value="UniProtKB-UniRule"/>
</dbReference>
<keyword evidence="8 16" id="KW-0862">Zinc</keyword>
<comment type="subunit">
    <text evidence="16">Forms homodimers. Interacts with ubiquitin-protein ligase UBE3A/E6-AP; this interaction stimulates UBE3A ubiquitin activity. Interacts with host BAK1.</text>
</comment>
<keyword evidence="9 16" id="KW-0805">Transcription regulation</keyword>
<keyword evidence="15 16" id="KW-1119">Modulation of host cell apoptosis by virus</keyword>
<dbReference type="GO" id="GO:0030430">
    <property type="term" value="C:host cell cytoplasm"/>
    <property type="evidence" value="ECO:0007669"/>
    <property type="project" value="UniProtKB-SubCell"/>
</dbReference>
<dbReference type="GO" id="GO:0039502">
    <property type="term" value="P:symbiont-mediated suppression of host type I interferon-mediated signaling pathway"/>
    <property type="evidence" value="ECO:0007669"/>
    <property type="project" value="UniProtKB-UniRule"/>
</dbReference>
<keyword evidence="5 16" id="KW-1090">Inhibition of host innate immune response by virus</keyword>
<dbReference type="GO" id="GO:0008270">
    <property type="term" value="F:zinc ion binding"/>
    <property type="evidence" value="ECO:0007669"/>
    <property type="project" value="UniProtKB-KW"/>
</dbReference>
<keyword evidence="7 16" id="KW-0863">Zinc-finger</keyword>
<dbReference type="InterPro" id="IPR001334">
    <property type="entry name" value="E6"/>
</dbReference>
<dbReference type="Gene3D" id="3.30.240.40">
    <property type="entry name" value="E6 early regulatory protein"/>
    <property type="match status" value="2"/>
</dbReference>
<feature type="zinc finger region" evidence="16">
    <location>
        <begin position="27"/>
        <end position="63"/>
    </location>
</feature>
<proteinExistence type="inferred from homology"/>
<name>A0AAU6S4Y1_9PAPI</name>
<evidence type="ECO:0000256" key="7">
    <source>
        <dbReference type="ARBA" id="ARBA00022771"/>
    </source>
</evidence>
<keyword evidence="13 16" id="KW-1035">Host cytoplasm</keyword>
<evidence type="ECO:0000256" key="11">
    <source>
        <dbReference type="ARBA" id="ARBA00023159"/>
    </source>
</evidence>
<comment type="caution">
    <text evidence="16">Lacks conserved residue(s) required for the propagation of feature annotation.</text>
</comment>
<dbReference type="GO" id="GO:0006351">
    <property type="term" value="P:DNA-templated transcription"/>
    <property type="evidence" value="ECO:0007669"/>
    <property type="project" value="UniProtKB-UniRule"/>
</dbReference>
<sequence>MMALPQSLAGVAQYLGKEGVNQLVVKCFYCADFLTWADKVLYDHAKIDVIWVDGGFYAACYSCTKANARVDFMINYEGVANVDEIELQYGRSIEDLQVRCTSCLREFNSIEKRDVRTTDPDLFIVRGNIRTLCVVCKVLQ</sequence>
<protein>
    <recommendedName>
        <fullName evidence="16 17">Protein E6</fullName>
    </recommendedName>
</protein>
<organism evidence="18">
    <name type="scientific">Plecotus austriacus papillomavirus 1</name>
    <dbReference type="NCBI Taxonomy" id="3140011"/>
    <lineage>
        <taxon>Viruses</taxon>
        <taxon>Monodnaviria</taxon>
        <taxon>Shotokuvirae</taxon>
        <taxon>Cossaviricota</taxon>
        <taxon>Papovaviricetes</taxon>
        <taxon>Zurhausenvirales</taxon>
        <taxon>Papillomaviridae</taxon>
    </lineage>
</organism>
<evidence type="ECO:0000256" key="17">
    <source>
        <dbReference type="RuleBase" id="RU363123"/>
    </source>
</evidence>
<evidence type="ECO:0000256" key="14">
    <source>
        <dbReference type="ARBA" id="ARBA00023280"/>
    </source>
</evidence>
<evidence type="ECO:0000256" key="15">
    <source>
        <dbReference type="ARBA" id="ARBA00023323"/>
    </source>
</evidence>
<dbReference type="HAMAP" id="MF_04006">
    <property type="entry name" value="HPV_E6"/>
    <property type="match status" value="1"/>
</dbReference>
<keyword evidence="3 16" id="KW-1048">Host nucleus</keyword>
<evidence type="ECO:0000256" key="6">
    <source>
        <dbReference type="ARBA" id="ARBA00022723"/>
    </source>
</evidence>
<gene>
    <name evidence="16" type="primary">E6</name>
</gene>
<evidence type="ECO:0000256" key="9">
    <source>
        <dbReference type="ARBA" id="ARBA00023015"/>
    </source>
</evidence>
<evidence type="ECO:0000256" key="2">
    <source>
        <dbReference type="ARBA" id="ARBA00022518"/>
    </source>
</evidence>
<dbReference type="EMBL" id="PP410049">
    <property type="protein sequence ID" value="WZK92772.1"/>
    <property type="molecule type" value="Genomic_DNA"/>
</dbReference>
<dbReference type="SUPFAM" id="SSF161229">
    <property type="entry name" value="E6 C-terminal domain-like"/>
    <property type="match status" value="2"/>
</dbReference>
<comment type="subcellular location">
    <subcellularLocation>
        <location evidence="16 17">Host cytoplasm</location>
    </subcellularLocation>
    <subcellularLocation>
        <location evidence="16 17">Host nucleus</location>
    </subcellularLocation>
</comment>
<evidence type="ECO:0000256" key="5">
    <source>
        <dbReference type="ARBA" id="ARBA00022632"/>
    </source>
</evidence>
<evidence type="ECO:0000256" key="13">
    <source>
        <dbReference type="ARBA" id="ARBA00023200"/>
    </source>
</evidence>
<reference evidence="18" key="1">
    <citation type="journal article" date="2024" name="Microbiol. Spectr.">
        <title>Full-genome sequencing of dozens of new DNA viruses found in Spanish bat feces.</title>
        <authorList>
            <person name="Buigues J."/>
            <person name="Vinals A."/>
            <person name="Martinez-Recio R."/>
            <person name="Monros J.S."/>
            <person name="Sanjuan R."/>
            <person name="Cuevas J.M."/>
        </authorList>
    </citation>
    <scope>NUCLEOTIDE SEQUENCE</scope>
    <source>
        <strain evidence="18">MAVG49</strain>
    </source>
</reference>
<evidence type="ECO:0000256" key="3">
    <source>
        <dbReference type="ARBA" id="ARBA00022562"/>
    </source>
</evidence>
<keyword evidence="4 16" id="KW-0945">Host-virus interaction</keyword>
<evidence type="ECO:0000313" key="18">
    <source>
        <dbReference type="EMBL" id="WZK92772.1"/>
    </source>
</evidence>
<accession>A0AAU6S4Y1</accession>
<evidence type="ECO:0000256" key="1">
    <source>
        <dbReference type="ARBA" id="ARBA00006346"/>
    </source>
</evidence>
<comment type="similarity">
    <text evidence="1 16 17">Belongs to the papillomaviridae E6 protein family.</text>
</comment>
<keyword evidence="2 16" id="KW-0244">Early protein</keyword>
<dbReference type="GO" id="GO:0052150">
    <property type="term" value="P:symbiont-mediated perturbation of host apoptosis"/>
    <property type="evidence" value="ECO:0007669"/>
    <property type="project" value="UniProtKB-KW"/>
</dbReference>
<reference evidence="18" key="2">
    <citation type="submission" date="2024-02" db="EMBL/GenBank/DDBJ databases">
        <authorList>
            <person name="Buigues J."/>
            <person name="Vinals A."/>
            <person name="Martinez-Recio R."/>
            <person name="S Monros J."/>
            <person name="Sanjuan R."/>
            <person name="Cuevas J.M."/>
        </authorList>
    </citation>
    <scope>NUCLEOTIDE SEQUENCE</scope>
    <source>
        <strain evidence="18">MAVG49</strain>
    </source>
</reference>
<keyword evidence="12 16" id="KW-0804">Transcription</keyword>
<evidence type="ECO:0000256" key="10">
    <source>
        <dbReference type="ARBA" id="ARBA00023125"/>
    </source>
</evidence>
<feature type="zinc finger region" evidence="16">
    <location>
        <begin position="100"/>
        <end position="136"/>
    </location>
</feature>
<keyword evidence="6 16" id="KW-0479">Metal-binding</keyword>
<dbReference type="GO" id="GO:0052170">
    <property type="term" value="P:symbiont-mediated suppression of host innate immune response"/>
    <property type="evidence" value="ECO:0007669"/>
    <property type="project" value="UniProtKB-KW"/>
</dbReference>
<evidence type="ECO:0000256" key="16">
    <source>
        <dbReference type="HAMAP-Rule" id="MF_04006"/>
    </source>
</evidence>
<keyword evidence="11 16" id="KW-0010">Activator</keyword>
<evidence type="ECO:0000256" key="8">
    <source>
        <dbReference type="ARBA" id="ARBA00022833"/>
    </source>
</evidence>
<dbReference type="InterPro" id="IPR038575">
    <property type="entry name" value="E6_sf"/>
</dbReference>
<comment type="function">
    <text evidence="16">Plays a major role in the induction and maintenance of cellular transformation. E6 associates with host UBE3A/E6-AP ubiquitin-protein ligase and modulates its activity. Protects host keratinocytes from apoptosis by mediating the degradation of host BAK1. May also inhibit host immune response.</text>
</comment>
<evidence type="ECO:0000256" key="12">
    <source>
        <dbReference type="ARBA" id="ARBA00023163"/>
    </source>
</evidence>